<organism evidence="1 2">
    <name type="scientific">Jilunia laotingensis</name>
    <dbReference type="NCBI Taxonomy" id="2763675"/>
    <lineage>
        <taxon>Bacteria</taxon>
        <taxon>Pseudomonadati</taxon>
        <taxon>Bacteroidota</taxon>
        <taxon>Bacteroidia</taxon>
        <taxon>Bacteroidales</taxon>
        <taxon>Bacteroidaceae</taxon>
        <taxon>Jilunia</taxon>
    </lineage>
</organism>
<dbReference type="Pfam" id="PF10139">
    <property type="entry name" value="Virul_Fac"/>
    <property type="match status" value="1"/>
</dbReference>
<protein>
    <submittedName>
        <fullName evidence="1">Uncharacterized protein</fullName>
    </submittedName>
</protein>
<reference evidence="1" key="1">
    <citation type="submission" date="2020-08" db="EMBL/GenBank/DDBJ databases">
        <title>Genome public.</title>
        <authorList>
            <person name="Liu C."/>
            <person name="Sun Q."/>
        </authorList>
    </citation>
    <scope>NUCLEOTIDE SEQUENCE</scope>
    <source>
        <strain evidence="1">N12</strain>
    </source>
</reference>
<keyword evidence="2" id="KW-1185">Reference proteome</keyword>
<name>A0A926IPY7_9BACT</name>
<accession>A0A926IPY7</accession>
<dbReference type="InterPro" id="IPR017030">
    <property type="entry name" value="Vir_effector_SfrC"/>
</dbReference>
<evidence type="ECO:0000313" key="2">
    <source>
        <dbReference type="Proteomes" id="UP000651085"/>
    </source>
</evidence>
<proteinExistence type="predicted"/>
<dbReference type="RefSeq" id="WP_262434880.1">
    <property type="nucleotide sequence ID" value="NZ_JACRTF010000001.1"/>
</dbReference>
<comment type="caution">
    <text evidence="1">The sequence shown here is derived from an EMBL/GenBank/DDBJ whole genome shotgun (WGS) entry which is preliminary data.</text>
</comment>
<dbReference type="AlphaFoldDB" id="A0A926IPY7"/>
<dbReference type="Proteomes" id="UP000651085">
    <property type="component" value="Unassembled WGS sequence"/>
</dbReference>
<evidence type="ECO:0000313" key="1">
    <source>
        <dbReference type="EMBL" id="MBC8593774.1"/>
    </source>
</evidence>
<sequence>MNSNSIKSQLSANAKALEWGHVYLRGQELADFRSNLISNRIKLKRLLYANEVNPAAAIFGESQVGKSYMVDCLLTSETEVLNIYNDKGEPTGFLESINPLGGGKEATSLISRFTTRKVWDDHDPEYSIKATMLTPIDVVVVLLDAYYNDVINHDFPKSDFVKEEIARLENAYHDRNPVQDIITEDEIFELKEYLNSGLVSRGEAFREALVDTKYLENLALLISHIPEEQWGDVFEFLWNKNEILTNVFNTLISTLKRLDFSRTVYIKMEAVLRKYGTILHVDRLYELFGISEVIDNNGDRRAIKKADEPSMAVLTEKGTRLEGINKSEFCALAMELAFTIANPQKDNGKLLEEKPFLKNSDILDFPGARSRKMIEANIISETDACEMILRGKVAYLFNKYSQQYLITNLLFCHHDVKSEVVTLSSLLKGWVESTIGKTPEERESFMQNAEISPLFLIGTKFNIDLTKNPDDSKGDAEDRQNAMHYRWTKRFEMLENLIAPTRENNWLNQWTPGNPFKNIYLLRSFEYSCQGGLFEGYQERDNENLWKLIYKPDGRLQGETKVSDEYSTFIPQLKQSFLENEFVEKHFEDANKSWNEAATVGKDGSAWIIENLGRSAASMSTSRDAQFLRVSQETFGLLVNSLYVLYHDDNSDLELKRQIQAAGEISLTFDVLFGRDKYFFSDFISNMVIDEENLHDVVMDIVNNTVVVNETDLSALFAIRARANVDNSLSFDENKNRIETAYSIETDEKLQEWLDERKLTLEDIINPPKVMNFSRIIADSVEQMWVSTHLSLEHYQDFIERGLSERELKKLLDNTSVLYRDKLKLSDRIAKKIHPFVSSSSSVDDMADMLADICAEMINRFVNTVGAAYYEKEMWENVKSTISHNRFDLELQSEVFGTVEFDEKGVRENLPEVFNIFDNVDKILNEIPVDRNKLKHFSNYQEYYKWTELMKVSFLATQGIPKYDVNMNNALRTLIVTGIVEQADMRDLVESSEILQSLQSINK</sequence>
<gene>
    <name evidence="1" type="ORF">H8744_11045</name>
</gene>
<dbReference type="EMBL" id="JACRTF010000001">
    <property type="protein sequence ID" value="MBC8593774.1"/>
    <property type="molecule type" value="Genomic_DNA"/>
</dbReference>